<keyword evidence="2" id="KW-1003">Cell membrane</keyword>
<dbReference type="GO" id="GO:0005886">
    <property type="term" value="C:plasma membrane"/>
    <property type="evidence" value="ECO:0007669"/>
    <property type="project" value="UniProtKB-SubCell"/>
</dbReference>
<accession>A0A942YBW5</accession>
<protein>
    <submittedName>
        <fullName evidence="7">Branched-chain amino acid ABC transporter permease</fullName>
    </submittedName>
</protein>
<name>A0A942YBW5_9BACI</name>
<keyword evidence="3 6" id="KW-0812">Transmembrane</keyword>
<feature type="transmembrane region" description="Helical" evidence="6">
    <location>
        <begin position="229"/>
        <end position="246"/>
    </location>
</feature>
<comment type="subcellular location">
    <subcellularLocation>
        <location evidence="1">Cell membrane</location>
        <topology evidence="1">Multi-pass membrane protein</topology>
    </subcellularLocation>
</comment>
<gene>
    <name evidence="8" type="ORF">KHB02_007395</name>
    <name evidence="7" type="ORF">KHB02_31710</name>
</gene>
<keyword evidence="4 6" id="KW-1133">Transmembrane helix</keyword>
<dbReference type="AlphaFoldDB" id="A0A942YBW5"/>
<dbReference type="EMBL" id="JAGYPE020000009">
    <property type="protein sequence ID" value="MCH6265351.1"/>
    <property type="molecule type" value="Genomic_DNA"/>
</dbReference>
<dbReference type="CDD" id="cd06581">
    <property type="entry name" value="TM_PBP1_LivM_like"/>
    <property type="match status" value="1"/>
</dbReference>
<evidence type="ECO:0000256" key="2">
    <source>
        <dbReference type="ARBA" id="ARBA00022475"/>
    </source>
</evidence>
<dbReference type="PANTHER" id="PTHR30482:SF10">
    <property type="entry name" value="HIGH-AFFINITY BRANCHED-CHAIN AMINO ACID TRANSPORT PROTEIN BRAE"/>
    <property type="match status" value="1"/>
</dbReference>
<feature type="transmembrane region" description="Helical" evidence="6">
    <location>
        <begin position="30"/>
        <end position="48"/>
    </location>
</feature>
<feature type="transmembrane region" description="Helical" evidence="6">
    <location>
        <begin position="153"/>
        <end position="175"/>
    </location>
</feature>
<reference evidence="7" key="1">
    <citation type="submission" date="2021-05" db="EMBL/GenBank/DDBJ databases">
        <title>Novel Bacillus species.</title>
        <authorList>
            <person name="Liu G."/>
        </authorList>
    </citation>
    <scope>NUCLEOTIDE SEQUENCE</scope>
    <source>
        <strain evidence="7 9">FJAT-50051</strain>
    </source>
</reference>
<evidence type="ECO:0000313" key="9">
    <source>
        <dbReference type="Proteomes" id="UP000677265"/>
    </source>
</evidence>
<comment type="caution">
    <text evidence="7">The sequence shown here is derived from an EMBL/GenBank/DDBJ whole genome shotgun (WGS) entry which is preliminary data.</text>
</comment>
<dbReference type="PANTHER" id="PTHR30482">
    <property type="entry name" value="HIGH-AFFINITY BRANCHED-CHAIN AMINO ACID TRANSPORT SYSTEM PERMEASE"/>
    <property type="match status" value="1"/>
</dbReference>
<dbReference type="EMBL" id="JAGYPE010000006">
    <property type="protein sequence ID" value="MBS4185961.1"/>
    <property type="molecule type" value="Genomic_DNA"/>
</dbReference>
<feature type="transmembrane region" description="Helical" evidence="6">
    <location>
        <begin position="55"/>
        <end position="74"/>
    </location>
</feature>
<evidence type="ECO:0000256" key="3">
    <source>
        <dbReference type="ARBA" id="ARBA00022692"/>
    </source>
</evidence>
<keyword evidence="5 6" id="KW-0472">Membrane</keyword>
<feature type="transmembrane region" description="Helical" evidence="6">
    <location>
        <begin position="253"/>
        <end position="273"/>
    </location>
</feature>
<evidence type="ECO:0000313" key="8">
    <source>
        <dbReference type="EMBL" id="MCH6265351.1"/>
    </source>
</evidence>
<feature type="transmembrane region" description="Helical" evidence="6">
    <location>
        <begin position="80"/>
        <end position="101"/>
    </location>
</feature>
<keyword evidence="9" id="KW-1185">Reference proteome</keyword>
<sequence>MSIKTQIITWGSLLVLGILASFFLPPYFCYLLGLMAVYSLASIGMNFLTGYTEQISLGNAAFFGVGAYVFGILQSLEVNSVLSIIAGAALSGIIAFIVGFLTIRVKDIYLAVGTLALPLLLLQVTKGMEITGGTGGLSVLPLVEQENASSVEVAIIIVIASIIGFVSTLIANSFIGRAFHATRLSEHGAVARGINVVKYKVLAFVLSAILTSISGSLYGVVVGYITPELFQVMVSVNFLIMAIVGGRGSIAGSLLGAAFLVLVPALFNVFGLAQWQQLGLGIGMGVTLLLFPSGLIGLISIVMKRRRVAVNESKPVAS</sequence>
<feature type="transmembrane region" description="Helical" evidence="6">
    <location>
        <begin position="7"/>
        <end position="24"/>
    </location>
</feature>
<feature type="transmembrane region" description="Helical" evidence="6">
    <location>
        <begin position="201"/>
        <end position="223"/>
    </location>
</feature>
<proteinExistence type="predicted"/>
<evidence type="ECO:0000256" key="5">
    <source>
        <dbReference type="ARBA" id="ARBA00023136"/>
    </source>
</evidence>
<dbReference type="GO" id="GO:0015658">
    <property type="term" value="F:branched-chain amino acid transmembrane transporter activity"/>
    <property type="evidence" value="ECO:0007669"/>
    <property type="project" value="InterPro"/>
</dbReference>
<dbReference type="InterPro" id="IPR001851">
    <property type="entry name" value="ABC_transp_permease"/>
</dbReference>
<feature type="transmembrane region" description="Helical" evidence="6">
    <location>
        <begin position="279"/>
        <end position="303"/>
    </location>
</feature>
<evidence type="ECO:0000256" key="4">
    <source>
        <dbReference type="ARBA" id="ARBA00022989"/>
    </source>
</evidence>
<evidence type="ECO:0000313" key="7">
    <source>
        <dbReference type="EMBL" id="MBS4185961.1"/>
    </source>
</evidence>
<evidence type="ECO:0000256" key="6">
    <source>
        <dbReference type="SAM" id="Phobius"/>
    </source>
</evidence>
<organism evidence="7">
    <name type="scientific">Neobacillus citreus</name>
    <dbReference type="NCBI Taxonomy" id="2833578"/>
    <lineage>
        <taxon>Bacteria</taxon>
        <taxon>Bacillati</taxon>
        <taxon>Bacillota</taxon>
        <taxon>Bacilli</taxon>
        <taxon>Bacillales</taxon>
        <taxon>Bacillaceae</taxon>
        <taxon>Neobacillus</taxon>
    </lineage>
</organism>
<dbReference type="RefSeq" id="WP_213145763.1">
    <property type="nucleotide sequence ID" value="NZ_JAGYPE020000009.1"/>
</dbReference>
<dbReference type="InterPro" id="IPR043428">
    <property type="entry name" value="LivM-like"/>
</dbReference>
<dbReference type="Proteomes" id="UP000677265">
    <property type="component" value="Unassembled WGS sequence"/>
</dbReference>
<dbReference type="Pfam" id="PF02653">
    <property type="entry name" value="BPD_transp_2"/>
    <property type="match status" value="1"/>
</dbReference>
<evidence type="ECO:0000256" key="1">
    <source>
        <dbReference type="ARBA" id="ARBA00004651"/>
    </source>
</evidence>
<feature type="transmembrane region" description="Helical" evidence="6">
    <location>
        <begin position="108"/>
        <end position="125"/>
    </location>
</feature>